<organism evidence="2 3">
    <name type="scientific">Anaeramoeba ignava</name>
    <name type="common">Anaerobic marine amoeba</name>
    <dbReference type="NCBI Taxonomy" id="1746090"/>
    <lineage>
        <taxon>Eukaryota</taxon>
        <taxon>Metamonada</taxon>
        <taxon>Anaeramoebidae</taxon>
        <taxon>Anaeramoeba</taxon>
    </lineage>
</organism>
<evidence type="ECO:0000256" key="1">
    <source>
        <dbReference type="SAM" id="Phobius"/>
    </source>
</evidence>
<keyword evidence="3" id="KW-1185">Reference proteome</keyword>
<sequence length="637" mass="72542">MSLSNDIEKVEISHFPNPNQNFIPGQPFGNESIKLNITENNISENNLTVHILSLNSNNYYGKLFGRNSSETVKNETNNLFQSNYTLNGTELILDNFIINQQSIYDSFNLMIFVNGVPSNSEVPVKLCFPHQDLNLNLTWNTSIPFVSGYNKIPSQPILQITNSTGEPIQGYYAYFSILNDSVEVIDFNTGITGDILSTAPSNSSGYVTWNISFLKILYNDRINSYFWIPDCQNPTLDYYNTNKIEKDLNVSIEEFNWKFFDIPSQIFYNQPFPISPKVLVSNQNTNEPISNKYIIFQMQNSSDNTQYIDIKTEITNENGIATFSNLFLDLEEEIEEINIQFICDYKSYSQDIKIIYEPTHIQILSSARNHSQIGIPFIFPNQSITFNNKNYLGSFIVQLFSFSIPISGKPITAKLISQNSENGKLDPSTSLEITDENGIAVFNLRMESGNFGYYQIEFSYLNSISITSDPIYVQIPIQKVNLIPTSDFPNELEIGNTFSATINITFFEYFENFENISFPINIITKCSDASFSNDNIVKKPNNEMVLNNLKFDSVSGNSECLNKEGKVKAEIAFSVLGIQSNFQTILITSPDKIVVTKAIDSLKQSFLFWVLVYVLFSHLFLIQQRIIILLHFLLLLD</sequence>
<reference evidence="2" key="1">
    <citation type="submission" date="2022-10" db="EMBL/GenBank/DDBJ databases">
        <title>Novel sulphate-reducing endosymbionts in the free-living metamonad Anaeramoeba.</title>
        <authorList>
            <person name="Jerlstrom-Hultqvist J."/>
            <person name="Cepicka I."/>
            <person name="Gallot-Lavallee L."/>
            <person name="Salas-Leiva D."/>
            <person name="Curtis B.A."/>
            <person name="Zahonova K."/>
            <person name="Pipaliya S."/>
            <person name="Dacks J."/>
            <person name="Roger A.J."/>
        </authorList>
    </citation>
    <scope>NUCLEOTIDE SEQUENCE</scope>
    <source>
        <strain evidence="2">BMAN</strain>
    </source>
</reference>
<protein>
    <submittedName>
        <fullName evidence="2">Uncharacterized protein</fullName>
    </submittedName>
</protein>
<dbReference type="EMBL" id="JAPDFW010000098">
    <property type="protein sequence ID" value="KAJ5070160.1"/>
    <property type="molecule type" value="Genomic_DNA"/>
</dbReference>
<keyword evidence="1" id="KW-0472">Membrane</keyword>
<evidence type="ECO:0000313" key="3">
    <source>
        <dbReference type="Proteomes" id="UP001149090"/>
    </source>
</evidence>
<feature type="transmembrane region" description="Helical" evidence="1">
    <location>
        <begin position="606"/>
        <end position="636"/>
    </location>
</feature>
<dbReference type="AlphaFoldDB" id="A0A9Q0LF89"/>
<dbReference type="Proteomes" id="UP001149090">
    <property type="component" value="Unassembled WGS sequence"/>
</dbReference>
<keyword evidence="1" id="KW-0812">Transmembrane</keyword>
<keyword evidence="1" id="KW-1133">Transmembrane helix</keyword>
<comment type="caution">
    <text evidence="2">The sequence shown here is derived from an EMBL/GenBank/DDBJ whole genome shotgun (WGS) entry which is preliminary data.</text>
</comment>
<proteinExistence type="predicted"/>
<evidence type="ECO:0000313" key="2">
    <source>
        <dbReference type="EMBL" id="KAJ5070160.1"/>
    </source>
</evidence>
<gene>
    <name evidence="2" type="ORF">M0811_11189</name>
</gene>
<name>A0A9Q0LF89_ANAIG</name>
<accession>A0A9Q0LF89</accession>